<evidence type="ECO:0008006" key="3">
    <source>
        <dbReference type="Google" id="ProtNLM"/>
    </source>
</evidence>
<dbReference type="RefSeq" id="XP_056582146.1">
    <property type="nucleotide sequence ID" value="XM_056718011.1"/>
</dbReference>
<dbReference type="SUPFAM" id="SSF55729">
    <property type="entry name" value="Acyl-CoA N-acyltransferases (Nat)"/>
    <property type="match status" value="1"/>
</dbReference>
<keyword evidence="2" id="KW-1185">Reference proteome</keyword>
<evidence type="ECO:0000313" key="1">
    <source>
        <dbReference type="EMBL" id="KAJ5382370.1"/>
    </source>
</evidence>
<reference evidence="1" key="1">
    <citation type="submission" date="2022-12" db="EMBL/GenBank/DDBJ databases">
        <authorList>
            <person name="Petersen C."/>
        </authorList>
    </citation>
    <scope>NUCLEOTIDE SEQUENCE</scope>
    <source>
        <strain evidence="1">IBT 3081</strain>
    </source>
</reference>
<proteinExistence type="predicted"/>
<organism evidence="1 2">
    <name type="scientific">Penicillium concentricum</name>
    <dbReference type="NCBI Taxonomy" id="293559"/>
    <lineage>
        <taxon>Eukaryota</taxon>
        <taxon>Fungi</taxon>
        <taxon>Dikarya</taxon>
        <taxon>Ascomycota</taxon>
        <taxon>Pezizomycotina</taxon>
        <taxon>Eurotiomycetes</taxon>
        <taxon>Eurotiomycetidae</taxon>
        <taxon>Eurotiales</taxon>
        <taxon>Aspergillaceae</taxon>
        <taxon>Penicillium</taxon>
    </lineage>
</organism>
<name>A0A9W9SPS4_9EURO</name>
<accession>A0A9W9SPS4</accession>
<protein>
    <recommendedName>
        <fullName evidence="3">N-acetyltransferase domain-containing protein</fullName>
    </recommendedName>
</protein>
<dbReference type="AlphaFoldDB" id="A0A9W9SPS4"/>
<gene>
    <name evidence="1" type="ORF">N7517_000281</name>
</gene>
<dbReference type="OrthoDB" id="3794209at2759"/>
<dbReference type="CDD" id="cd04301">
    <property type="entry name" value="NAT_SF"/>
    <property type="match status" value="1"/>
</dbReference>
<dbReference type="InterPro" id="IPR016181">
    <property type="entry name" value="Acyl_CoA_acyltransferase"/>
</dbReference>
<dbReference type="GeneID" id="81457194"/>
<dbReference type="Gene3D" id="3.40.630.30">
    <property type="match status" value="1"/>
</dbReference>
<sequence length="225" mass="25194">MDPKMAFHVKLYASSDLLNQPWISDLTYMVNASYRVSHTTKIKFASTKTRLQSDSALSEELGEHAFTAVALVGDGKDQKIEVIGTASMKKWKDDGLWTPTTKDGQEHEDTSNNGCVDQILHRRACPGDYELAVVALPPDPQYRGKGIAGHLVKACEEEILRRHQANGKDVSSPVRIMIRVTKEDTGAYWLKQGFTVVGSQLCPKGFWNSLEEFTMWAMMRELSTI</sequence>
<reference evidence="1" key="2">
    <citation type="journal article" date="2023" name="IMA Fungus">
        <title>Comparative genomic study of the Penicillium genus elucidates a diverse pangenome and 15 lateral gene transfer events.</title>
        <authorList>
            <person name="Petersen C."/>
            <person name="Sorensen T."/>
            <person name="Nielsen M.R."/>
            <person name="Sondergaard T.E."/>
            <person name="Sorensen J.L."/>
            <person name="Fitzpatrick D.A."/>
            <person name="Frisvad J.C."/>
            <person name="Nielsen K.L."/>
        </authorList>
    </citation>
    <scope>NUCLEOTIDE SEQUENCE</scope>
    <source>
        <strain evidence="1">IBT 3081</strain>
    </source>
</reference>
<dbReference type="EMBL" id="JAPZBT010000001">
    <property type="protein sequence ID" value="KAJ5382370.1"/>
    <property type="molecule type" value="Genomic_DNA"/>
</dbReference>
<comment type="caution">
    <text evidence="1">The sequence shown here is derived from an EMBL/GenBank/DDBJ whole genome shotgun (WGS) entry which is preliminary data.</text>
</comment>
<evidence type="ECO:0000313" key="2">
    <source>
        <dbReference type="Proteomes" id="UP001147752"/>
    </source>
</evidence>
<dbReference type="Proteomes" id="UP001147752">
    <property type="component" value="Unassembled WGS sequence"/>
</dbReference>